<gene>
    <name evidence="1" type="ORF">C4D60_Mb02t15420</name>
</gene>
<dbReference type="EMBL" id="PYDT01000011">
    <property type="protein sequence ID" value="THU45207.1"/>
    <property type="molecule type" value="Genomic_DNA"/>
</dbReference>
<keyword evidence="2" id="KW-1185">Reference proteome</keyword>
<dbReference type="AlphaFoldDB" id="A0A4S8IAW5"/>
<reference evidence="1 2" key="1">
    <citation type="journal article" date="2019" name="Nat. Plants">
        <title>Genome sequencing of Musa balbisiana reveals subgenome evolution and function divergence in polyploid bananas.</title>
        <authorList>
            <person name="Yao X."/>
        </authorList>
    </citation>
    <scope>NUCLEOTIDE SEQUENCE [LARGE SCALE GENOMIC DNA]</scope>
    <source>
        <strain evidence="2">cv. DH-PKW</strain>
        <tissue evidence="1">Leaves</tissue>
    </source>
</reference>
<evidence type="ECO:0000313" key="1">
    <source>
        <dbReference type="EMBL" id="THU45207.1"/>
    </source>
</evidence>
<evidence type="ECO:0000313" key="2">
    <source>
        <dbReference type="Proteomes" id="UP000317650"/>
    </source>
</evidence>
<comment type="caution">
    <text evidence="1">The sequence shown here is derived from an EMBL/GenBank/DDBJ whole genome shotgun (WGS) entry which is preliminary data.</text>
</comment>
<organism evidence="1 2">
    <name type="scientific">Musa balbisiana</name>
    <name type="common">Banana</name>
    <dbReference type="NCBI Taxonomy" id="52838"/>
    <lineage>
        <taxon>Eukaryota</taxon>
        <taxon>Viridiplantae</taxon>
        <taxon>Streptophyta</taxon>
        <taxon>Embryophyta</taxon>
        <taxon>Tracheophyta</taxon>
        <taxon>Spermatophyta</taxon>
        <taxon>Magnoliopsida</taxon>
        <taxon>Liliopsida</taxon>
        <taxon>Zingiberales</taxon>
        <taxon>Musaceae</taxon>
        <taxon>Musa</taxon>
    </lineage>
</organism>
<protein>
    <submittedName>
        <fullName evidence="1">Uncharacterized protein</fullName>
    </submittedName>
</protein>
<accession>A0A4S8IAW5</accession>
<sequence length="142" mass="16356">MRWGCLVEGREQRITAACSGKEGCCCWQERELLVKQSVHHIFSSNCFDPVSSLRTLYGAMYAISNGIVRYGRYVSIRWHLGMRTACYWAECIKTPRIERYKLYGAMYAISNGIVRYGRQMIEGKEWLLFVAGGNKAFMCIKT</sequence>
<proteinExistence type="predicted"/>
<dbReference type="Proteomes" id="UP000317650">
    <property type="component" value="Chromosome 2"/>
</dbReference>
<name>A0A4S8IAW5_MUSBA</name>